<feature type="transmembrane region" description="Helical" evidence="1">
    <location>
        <begin position="136"/>
        <end position="156"/>
    </location>
</feature>
<organism evidence="3 4">
    <name type="scientific">Nocardioides lentus</name>
    <dbReference type="NCBI Taxonomy" id="338077"/>
    <lineage>
        <taxon>Bacteria</taxon>
        <taxon>Bacillati</taxon>
        <taxon>Actinomycetota</taxon>
        <taxon>Actinomycetes</taxon>
        <taxon>Propionibacteriales</taxon>
        <taxon>Nocardioidaceae</taxon>
        <taxon>Nocardioides</taxon>
    </lineage>
</organism>
<dbReference type="InterPro" id="IPR006976">
    <property type="entry name" value="VanZ-like"/>
</dbReference>
<keyword evidence="4" id="KW-1185">Reference proteome</keyword>
<feature type="transmembrane region" description="Helical" evidence="1">
    <location>
        <begin position="42"/>
        <end position="60"/>
    </location>
</feature>
<dbReference type="EMBL" id="BAAAMY010000002">
    <property type="protein sequence ID" value="GAA1910583.1"/>
    <property type="molecule type" value="Genomic_DNA"/>
</dbReference>
<keyword evidence="1" id="KW-0472">Membrane</keyword>
<evidence type="ECO:0000256" key="1">
    <source>
        <dbReference type="SAM" id="Phobius"/>
    </source>
</evidence>
<evidence type="ECO:0000313" key="4">
    <source>
        <dbReference type="Proteomes" id="UP001501612"/>
    </source>
</evidence>
<name>A0ABN2P5K7_9ACTN</name>
<gene>
    <name evidence="3" type="ORF">GCM10009737_10000</name>
</gene>
<dbReference type="Pfam" id="PF04892">
    <property type="entry name" value="VanZ"/>
    <property type="match status" value="1"/>
</dbReference>
<evidence type="ECO:0000259" key="2">
    <source>
        <dbReference type="Pfam" id="PF04892"/>
    </source>
</evidence>
<feature type="domain" description="VanZ-like" evidence="2">
    <location>
        <begin position="80"/>
        <end position="151"/>
    </location>
</feature>
<feature type="transmembrane region" description="Helical" evidence="1">
    <location>
        <begin position="72"/>
        <end position="97"/>
    </location>
</feature>
<accession>A0ABN2P5K7</accession>
<reference evidence="3 4" key="1">
    <citation type="journal article" date="2019" name="Int. J. Syst. Evol. Microbiol.">
        <title>The Global Catalogue of Microorganisms (GCM) 10K type strain sequencing project: providing services to taxonomists for standard genome sequencing and annotation.</title>
        <authorList>
            <consortium name="The Broad Institute Genomics Platform"/>
            <consortium name="The Broad Institute Genome Sequencing Center for Infectious Disease"/>
            <person name="Wu L."/>
            <person name="Ma J."/>
        </authorList>
    </citation>
    <scope>NUCLEOTIDE SEQUENCE [LARGE SCALE GENOMIC DNA]</scope>
    <source>
        <strain evidence="3 4">JCM 14046</strain>
    </source>
</reference>
<feature type="transmembrane region" description="Helical" evidence="1">
    <location>
        <begin position="104"/>
        <end position="124"/>
    </location>
</feature>
<comment type="caution">
    <text evidence="3">The sequence shown here is derived from an EMBL/GenBank/DDBJ whole genome shotgun (WGS) entry which is preliminary data.</text>
</comment>
<keyword evidence="1" id="KW-1133">Transmembrane helix</keyword>
<dbReference type="Proteomes" id="UP001501612">
    <property type="component" value="Unassembled WGS sequence"/>
</dbReference>
<sequence length="171" mass="17707">MRPVITTVLVEHPWLTTVGLVASVALGPLVGWWLVGRPRLTRWLAAASLAPVVVLTLAPTSRSLDVGCVAEWSLPTLGAVELVANVVLFVPPVLLLGVATGRPLLVLLGASATSGLIELVQALAPQLGRSCSTDDWLSNTLGAVLGAALAASALALSRLTTGARSRETDRH</sequence>
<protein>
    <recommendedName>
        <fullName evidence="2">VanZ-like domain-containing protein</fullName>
    </recommendedName>
</protein>
<feature type="transmembrane region" description="Helical" evidence="1">
    <location>
        <begin position="12"/>
        <end position="35"/>
    </location>
</feature>
<keyword evidence="1" id="KW-0812">Transmembrane</keyword>
<proteinExistence type="predicted"/>
<evidence type="ECO:0000313" key="3">
    <source>
        <dbReference type="EMBL" id="GAA1910583.1"/>
    </source>
</evidence>